<keyword evidence="2" id="KW-0862">Zinc</keyword>
<feature type="compositionally biased region" description="Polar residues" evidence="3">
    <location>
        <begin position="181"/>
        <end position="202"/>
    </location>
</feature>
<dbReference type="RefSeq" id="XP_004350098.1">
    <property type="nucleotide sequence ID" value="XM_004350048.1"/>
</dbReference>
<feature type="compositionally biased region" description="Low complexity" evidence="3">
    <location>
        <begin position="48"/>
        <end position="71"/>
    </location>
</feature>
<evidence type="ECO:0000256" key="2">
    <source>
        <dbReference type="ARBA" id="ARBA00022833"/>
    </source>
</evidence>
<feature type="compositionally biased region" description="Low complexity" evidence="3">
    <location>
        <begin position="95"/>
        <end position="125"/>
    </location>
</feature>
<evidence type="ECO:0000259" key="4">
    <source>
        <dbReference type="Pfam" id="PF03226"/>
    </source>
</evidence>
<dbReference type="OrthoDB" id="74210at2759"/>
<dbReference type="GO" id="GO:0046872">
    <property type="term" value="F:metal ion binding"/>
    <property type="evidence" value="ECO:0007669"/>
    <property type="project" value="UniProtKB-KW"/>
</dbReference>
<evidence type="ECO:0000256" key="1">
    <source>
        <dbReference type="ARBA" id="ARBA00022723"/>
    </source>
</evidence>
<keyword evidence="6" id="KW-1185">Reference proteome</keyword>
<name>F4QF35_CACFS</name>
<dbReference type="Pfam" id="PF03226">
    <property type="entry name" value="Yippee-Mis18"/>
    <property type="match status" value="1"/>
</dbReference>
<protein>
    <recommendedName>
        <fullName evidence="4">Yippee/Mis18/Cereblon domain-containing protein</fullName>
    </recommendedName>
</protein>
<reference evidence="6" key="1">
    <citation type="journal article" date="2011" name="Genome Res.">
        <title>Phylogeny-wide analysis of social amoeba genomes highlights ancient origins for complex intercellular communication.</title>
        <authorList>
            <person name="Heidel A.J."/>
            <person name="Lawal H.M."/>
            <person name="Felder M."/>
            <person name="Schilde C."/>
            <person name="Helps N.R."/>
            <person name="Tunggal B."/>
            <person name="Rivero F."/>
            <person name="John U."/>
            <person name="Schleicher M."/>
            <person name="Eichinger L."/>
            <person name="Platzer M."/>
            <person name="Noegel A.A."/>
            <person name="Schaap P."/>
            <person name="Gloeckner G."/>
        </authorList>
    </citation>
    <scope>NUCLEOTIDE SEQUENCE [LARGE SCALE GENOMIC DNA]</scope>
    <source>
        <strain evidence="6">SH3</strain>
    </source>
</reference>
<organism evidence="5 6">
    <name type="scientific">Cavenderia fasciculata</name>
    <name type="common">Slime mold</name>
    <name type="synonym">Dictyostelium fasciculatum</name>
    <dbReference type="NCBI Taxonomy" id="261658"/>
    <lineage>
        <taxon>Eukaryota</taxon>
        <taxon>Amoebozoa</taxon>
        <taxon>Evosea</taxon>
        <taxon>Eumycetozoa</taxon>
        <taxon>Dictyostelia</taxon>
        <taxon>Acytosteliales</taxon>
        <taxon>Cavenderiaceae</taxon>
        <taxon>Cavenderia</taxon>
    </lineage>
</organism>
<feature type="domain" description="Yippee/Mis18/Cereblon" evidence="4">
    <location>
        <begin position="265"/>
        <end position="377"/>
    </location>
</feature>
<evidence type="ECO:0000256" key="3">
    <source>
        <dbReference type="SAM" id="MobiDB-lite"/>
    </source>
</evidence>
<sequence>MNTNIQEDHHGDGEDEYNDDEDYDDVDQSMDYQSPFKSPPPKFMRPSNNNNNNKIAATPTATASSSAIKTPVIRHHNNNNNTGGGGNHIDVSQFPLSTPSWTPKTTTSTNSTTSPMSPEMTTGSSNRSTSEIDEDATLSATPTFSTPGSSIFRSIDQDDDDDDKDNEDGEGEEGETTTTTPSQSAQSKQILSPVSPTSTSPYRQFKAPTITNLSAKKQQQPLNNNINNNNKLTGIKRKSITQLDNKNKVKSSNDISLDEFYQSIIIFKCIECDCIVGDSTMIIDTYTEEQERFMIDNHSYILSKIGLNIIIEKDNQLQLQQQQQLLLKCKQCNHIIGKIESSSGNSNSSSSSSSNNNNNSFIFYNNSLSLSLQESNRNQPNINLFLLPCTKSKDEYAHYLSFDYLDIYYHGNLEAAFKTFGAPKFGSYPIGAKTINVNTMDELDIAKMAMFYCDKFTIEGSDTLEIKRTKFSNFLKHQLVV</sequence>
<dbReference type="EMBL" id="GL883029">
    <property type="protein sequence ID" value="EGG13394.1"/>
    <property type="molecule type" value="Genomic_DNA"/>
</dbReference>
<feature type="compositionally biased region" description="Acidic residues" evidence="3">
    <location>
        <begin position="157"/>
        <end position="175"/>
    </location>
</feature>
<dbReference type="InterPro" id="IPR004910">
    <property type="entry name" value="Yippee/Mis18/Cereblon"/>
</dbReference>
<feature type="compositionally biased region" description="Acidic residues" evidence="3">
    <location>
        <begin position="13"/>
        <end position="28"/>
    </location>
</feature>
<gene>
    <name evidence="5" type="ORF">DFA_11155</name>
</gene>
<evidence type="ECO:0000313" key="6">
    <source>
        <dbReference type="Proteomes" id="UP000007797"/>
    </source>
</evidence>
<feature type="compositionally biased region" description="Basic and acidic residues" evidence="3">
    <location>
        <begin position="1"/>
        <end position="12"/>
    </location>
</feature>
<feature type="compositionally biased region" description="Polar residues" evidence="3">
    <location>
        <begin position="138"/>
        <end position="152"/>
    </location>
</feature>
<proteinExistence type="predicted"/>
<dbReference type="AlphaFoldDB" id="F4QF35"/>
<dbReference type="Proteomes" id="UP000007797">
    <property type="component" value="Unassembled WGS sequence"/>
</dbReference>
<feature type="region of interest" description="Disordered" evidence="3">
    <location>
        <begin position="1"/>
        <end position="204"/>
    </location>
</feature>
<dbReference type="KEGG" id="dfa:DFA_11155"/>
<keyword evidence="1" id="KW-0479">Metal-binding</keyword>
<dbReference type="GeneID" id="14866123"/>
<accession>F4QF35</accession>
<evidence type="ECO:0000313" key="5">
    <source>
        <dbReference type="EMBL" id="EGG13394.1"/>
    </source>
</evidence>